<proteinExistence type="predicted"/>
<gene>
    <name evidence="1" type="ORF">GRB80_00420</name>
</gene>
<accession>A0A7X4VVZ8</accession>
<dbReference type="EMBL" id="WUTS01000001">
    <property type="protein sequence ID" value="NAW11314.1"/>
    <property type="molecule type" value="Genomic_DNA"/>
</dbReference>
<reference evidence="1 2" key="1">
    <citation type="submission" date="2019-12" db="EMBL/GenBank/DDBJ databases">
        <title>Draft genome sequencing of Halomonas icarensis D1-1.</title>
        <authorList>
            <person name="Pandiyan K."/>
            <person name="Kushwaha P."/>
            <person name="Gowdham M."/>
            <person name="Chakdar H."/>
            <person name="Singh A."/>
            <person name="Kumar M."/>
            <person name="Saxena A.K."/>
        </authorList>
    </citation>
    <scope>NUCLEOTIDE SEQUENCE [LARGE SCALE GENOMIC DNA]</scope>
    <source>
        <strain evidence="1 2">D1-1</strain>
    </source>
</reference>
<evidence type="ECO:0000313" key="2">
    <source>
        <dbReference type="Proteomes" id="UP000448235"/>
    </source>
</evidence>
<evidence type="ECO:0000313" key="1">
    <source>
        <dbReference type="EMBL" id="NAW11314.1"/>
    </source>
</evidence>
<evidence type="ECO:0008006" key="3">
    <source>
        <dbReference type="Google" id="ProtNLM"/>
    </source>
</evidence>
<comment type="caution">
    <text evidence="1">The sequence shown here is derived from an EMBL/GenBank/DDBJ whole genome shotgun (WGS) entry which is preliminary data.</text>
</comment>
<keyword evidence="2" id="KW-1185">Reference proteome</keyword>
<dbReference type="Proteomes" id="UP000448235">
    <property type="component" value="Unassembled WGS sequence"/>
</dbReference>
<organism evidence="1 2">
    <name type="scientific">Halomonas icarae</name>
    <dbReference type="NCBI Taxonomy" id="2691040"/>
    <lineage>
        <taxon>Bacteria</taxon>
        <taxon>Pseudomonadati</taxon>
        <taxon>Pseudomonadota</taxon>
        <taxon>Gammaproteobacteria</taxon>
        <taxon>Oceanospirillales</taxon>
        <taxon>Halomonadaceae</taxon>
        <taxon>Halomonas</taxon>
    </lineage>
</organism>
<sequence>MTTQQTTSVDFRAMARGVRAGSLAVSMEASWLADSGESERAESLSKTAGSLGALANQLEAWRQEQERLRRVTISAAAVLDTLQGLDLHQAGLMGLAESLANTGLREGDIEQVRQHASALEVLREDLALSVPEPLE</sequence>
<name>A0A7X4VVZ8_9GAMM</name>
<protein>
    <recommendedName>
        <fullName evidence="3">Chemotaxis protein</fullName>
    </recommendedName>
</protein>
<dbReference type="RefSeq" id="WP_161422155.1">
    <property type="nucleotide sequence ID" value="NZ_JARWMY010000002.1"/>
</dbReference>
<dbReference type="AlphaFoldDB" id="A0A7X4VVZ8"/>